<dbReference type="Gene3D" id="3.40.50.280">
    <property type="entry name" value="Cobalamin-binding domain"/>
    <property type="match status" value="1"/>
</dbReference>
<dbReference type="InterPro" id="IPR006158">
    <property type="entry name" value="Cobalamin-bd"/>
</dbReference>
<dbReference type="PANTHER" id="PTHR45833:SF1">
    <property type="entry name" value="METHIONINE SYNTHASE"/>
    <property type="match status" value="1"/>
</dbReference>
<dbReference type="EMBL" id="JAMTCO010000014">
    <property type="protein sequence ID" value="MCP2272878.1"/>
    <property type="molecule type" value="Genomic_DNA"/>
</dbReference>
<feature type="domain" description="B12-binding" evidence="3">
    <location>
        <begin position="94"/>
        <end position="223"/>
    </location>
</feature>
<proteinExistence type="predicted"/>
<dbReference type="PANTHER" id="PTHR45833">
    <property type="entry name" value="METHIONINE SYNTHASE"/>
    <property type="match status" value="1"/>
</dbReference>
<dbReference type="RefSeq" id="WP_253889814.1">
    <property type="nucleotide sequence ID" value="NZ_BAAAVB010000007.1"/>
</dbReference>
<dbReference type="Pfam" id="PF02310">
    <property type="entry name" value="B12-binding"/>
    <property type="match status" value="1"/>
</dbReference>
<name>A0ABT1IJP6_9PSEU</name>
<dbReference type="InterPro" id="IPR036724">
    <property type="entry name" value="Cobalamin-bd_sf"/>
</dbReference>
<evidence type="ECO:0000256" key="1">
    <source>
        <dbReference type="ARBA" id="ARBA00022723"/>
    </source>
</evidence>
<comment type="caution">
    <text evidence="4">The sequence shown here is derived from an EMBL/GenBank/DDBJ whole genome shotgun (WGS) entry which is preliminary data.</text>
</comment>
<dbReference type="Pfam" id="PF02607">
    <property type="entry name" value="B12-binding_2"/>
    <property type="match status" value="1"/>
</dbReference>
<dbReference type="PROSITE" id="PS51332">
    <property type="entry name" value="B12_BINDING"/>
    <property type="match status" value="1"/>
</dbReference>
<protein>
    <submittedName>
        <fullName evidence="4">Methanogenic corrinoid protein MtbC1</fullName>
    </submittedName>
</protein>
<dbReference type="Proteomes" id="UP001205185">
    <property type="component" value="Unassembled WGS sequence"/>
</dbReference>
<gene>
    <name evidence="4" type="ORF">LV75_005404</name>
</gene>
<reference evidence="4 5" key="1">
    <citation type="submission" date="2022-06" db="EMBL/GenBank/DDBJ databases">
        <title>Genomic Encyclopedia of Archaeal and Bacterial Type Strains, Phase II (KMG-II): from individual species to whole genera.</title>
        <authorList>
            <person name="Goeker M."/>
        </authorList>
    </citation>
    <scope>NUCLEOTIDE SEQUENCE [LARGE SCALE GENOMIC DNA]</scope>
    <source>
        <strain evidence="4 5">DSM 44255</strain>
    </source>
</reference>
<dbReference type="InterPro" id="IPR036594">
    <property type="entry name" value="Meth_synthase_dom"/>
</dbReference>
<evidence type="ECO:0000313" key="5">
    <source>
        <dbReference type="Proteomes" id="UP001205185"/>
    </source>
</evidence>
<dbReference type="Gene3D" id="1.10.1240.10">
    <property type="entry name" value="Methionine synthase domain"/>
    <property type="match status" value="1"/>
</dbReference>
<keyword evidence="1" id="KW-0479">Metal-binding</keyword>
<sequence length="345" mass="36286">MTVLDPVLDALARYDGALASVDADRAVDLVEGLLDDGVDPVTVLVDVIASAQRTVGDRWQRGEWTVAEEHAATAVSVSATEAVARHVRRTPATRGRVVVACAEREWHALPAMIVGTALRANGWDITLLGASTPPVRLSQYLHDLGPDATAVSCSVLGALPTTRRFIEASTAAGIPVVVGGSAFGPDDHRAKALGATAWASGAREAVAAVRSLPTVVPAADPVNGSAAAEQAAMELAHHRLVTSLRERWSLAAQIVTTERLPLDSVHSVAADVVNQALHAVWAALLTDDPRALSHTAAWVADLLAARAVEPTLVGELGRLLARDLRDYPLARALVEHHWTATTGSR</sequence>
<accession>A0ABT1IJP6</accession>
<evidence type="ECO:0000256" key="2">
    <source>
        <dbReference type="ARBA" id="ARBA00023285"/>
    </source>
</evidence>
<dbReference type="InterPro" id="IPR050554">
    <property type="entry name" value="Met_Synthase/Corrinoid"/>
</dbReference>
<keyword evidence="2" id="KW-0170">Cobalt</keyword>
<evidence type="ECO:0000259" key="3">
    <source>
        <dbReference type="PROSITE" id="PS51332"/>
    </source>
</evidence>
<dbReference type="SUPFAM" id="SSF52242">
    <property type="entry name" value="Cobalamin (vitamin B12)-binding domain"/>
    <property type="match status" value="1"/>
</dbReference>
<evidence type="ECO:0000313" key="4">
    <source>
        <dbReference type="EMBL" id="MCP2272878.1"/>
    </source>
</evidence>
<keyword evidence="5" id="KW-1185">Reference proteome</keyword>
<dbReference type="SUPFAM" id="SSF47644">
    <property type="entry name" value="Methionine synthase domain"/>
    <property type="match status" value="1"/>
</dbReference>
<dbReference type="InterPro" id="IPR003759">
    <property type="entry name" value="Cbl-bd_cap"/>
</dbReference>
<organism evidence="4 5">
    <name type="scientific">Actinokineospora diospyrosa</name>
    <dbReference type="NCBI Taxonomy" id="103728"/>
    <lineage>
        <taxon>Bacteria</taxon>
        <taxon>Bacillati</taxon>
        <taxon>Actinomycetota</taxon>
        <taxon>Actinomycetes</taxon>
        <taxon>Pseudonocardiales</taxon>
        <taxon>Pseudonocardiaceae</taxon>
        <taxon>Actinokineospora</taxon>
    </lineage>
</organism>